<dbReference type="PANTHER" id="PTHR24134">
    <property type="entry name" value="ANKYRIN REPEAT-CONTAINING PROTEIN DDB_G0279043"/>
    <property type="match status" value="1"/>
</dbReference>
<name>A0A0F3N366_RICAM</name>
<evidence type="ECO:0000313" key="4">
    <source>
        <dbReference type="EMBL" id="KJV62528.1"/>
    </source>
</evidence>
<dbReference type="PATRIC" id="fig|1359164.3.peg.1545"/>
<evidence type="ECO:0000256" key="2">
    <source>
        <dbReference type="ARBA" id="ARBA00023043"/>
    </source>
</evidence>
<feature type="repeat" description="ANK" evidence="3">
    <location>
        <begin position="17"/>
        <end position="49"/>
    </location>
</feature>
<evidence type="ECO:0000256" key="3">
    <source>
        <dbReference type="PROSITE-ProRule" id="PRU00023"/>
    </source>
</evidence>
<dbReference type="InterPro" id="IPR036770">
    <property type="entry name" value="Ankyrin_rpt-contain_sf"/>
</dbReference>
<dbReference type="AlphaFoldDB" id="A0A0F3N366"/>
<keyword evidence="5" id="KW-1185">Reference proteome</keyword>
<reference evidence="4 5" key="1">
    <citation type="submission" date="2015-01" db="EMBL/GenBank/DDBJ databases">
        <title>Genome Sequencing of Rickettsiales.</title>
        <authorList>
            <person name="Daugherty S.C."/>
            <person name="Su Q."/>
            <person name="Abolude K."/>
            <person name="Beier-Sexton M."/>
            <person name="Carlyon J.A."/>
            <person name="Carter R."/>
            <person name="Day N.P."/>
            <person name="Dumler S.J."/>
            <person name="Dyachenko V."/>
            <person name="Godinez A."/>
            <person name="Kurtti T.J."/>
            <person name="Lichay M."/>
            <person name="Mullins K.E."/>
            <person name="Ott S."/>
            <person name="Pappas-Brown V."/>
            <person name="Paris D.H."/>
            <person name="Patel P."/>
            <person name="Richards A.L."/>
            <person name="Sadzewicz L."/>
            <person name="Sears K."/>
            <person name="Seidman D."/>
            <person name="Sengamalay N."/>
            <person name="Stenos J."/>
            <person name="Tallon L.J."/>
            <person name="Vincent G."/>
            <person name="Fraser C.M."/>
            <person name="Munderloh U."/>
            <person name="Dunning-Hotopp J.C."/>
        </authorList>
    </citation>
    <scope>NUCLEOTIDE SEQUENCE [LARGE SCALE GENOMIC DNA]</scope>
    <source>
        <strain evidence="4 5">Ac/Pa</strain>
    </source>
</reference>
<accession>A0A0F3N366</accession>
<keyword evidence="2 3" id="KW-0040">ANK repeat</keyword>
<evidence type="ECO:0000256" key="1">
    <source>
        <dbReference type="ARBA" id="ARBA00022737"/>
    </source>
</evidence>
<dbReference type="SUPFAM" id="SSF48403">
    <property type="entry name" value="Ankyrin repeat"/>
    <property type="match status" value="1"/>
</dbReference>
<evidence type="ECO:0000313" key="5">
    <source>
        <dbReference type="Proteomes" id="UP000033556"/>
    </source>
</evidence>
<sequence length="101" mass="11005">MKLLVKNDVDVNAKTDRIETPLHYAVKSGNLALVSLLMVYGADVNAKNNSGETVLNIIMEFNNCNILKSFILGGADINLETMLPDDQTNSIINLCGDLHIS</sequence>
<dbReference type="PROSITE" id="PS50297">
    <property type="entry name" value="ANK_REP_REGION"/>
    <property type="match status" value="1"/>
</dbReference>
<proteinExistence type="predicted"/>
<keyword evidence="1" id="KW-0677">Repeat</keyword>
<dbReference type="PROSITE" id="PS50088">
    <property type="entry name" value="ANK_REPEAT"/>
    <property type="match status" value="1"/>
</dbReference>
<dbReference type="PANTHER" id="PTHR24134:SF9">
    <property type="entry name" value="ANKYRIN REPEAT AND SOCS BOX PROTEIN 8"/>
    <property type="match status" value="1"/>
</dbReference>
<dbReference type="SMART" id="SM00248">
    <property type="entry name" value="ANK"/>
    <property type="match status" value="2"/>
</dbReference>
<protein>
    <submittedName>
        <fullName evidence="4">Ankyrin repeat family protein</fullName>
    </submittedName>
</protein>
<comment type="caution">
    <text evidence="4">The sequence shown here is derived from an EMBL/GenBank/DDBJ whole genome shotgun (WGS) entry which is preliminary data.</text>
</comment>
<gene>
    <name evidence="4" type="ORF">APHACPA_1559</name>
</gene>
<dbReference type="EMBL" id="LANR01000001">
    <property type="protein sequence ID" value="KJV62528.1"/>
    <property type="molecule type" value="Genomic_DNA"/>
</dbReference>
<dbReference type="Gene3D" id="1.25.40.20">
    <property type="entry name" value="Ankyrin repeat-containing domain"/>
    <property type="match status" value="1"/>
</dbReference>
<dbReference type="Pfam" id="PF12796">
    <property type="entry name" value="Ank_2"/>
    <property type="match status" value="1"/>
</dbReference>
<dbReference type="InterPro" id="IPR002110">
    <property type="entry name" value="Ankyrin_rpt"/>
</dbReference>
<organism evidence="4 5">
    <name type="scientific">Rickettsia amblyommatis str. Ac/Pa</name>
    <dbReference type="NCBI Taxonomy" id="1359164"/>
    <lineage>
        <taxon>Bacteria</taxon>
        <taxon>Pseudomonadati</taxon>
        <taxon>Pseudomonadota</taxon>
        <taxon>Alphaproteobacteria</taxon>
        <taxon>Rickettsiales</taxon>
        <taxon>Rickettsiaceae</taxon>
        <taxon>Rickettsieae</taxon>
        <taxon>Rickettsia</taxon>
        <taxon>spotted fever group</taxon>
    </lineage>
</organism>
<dbReference type="Proteomes" id="UP000033556">
    <property type="component" value="Unassembled WGS sequence"/>
</dbReference>